<dbReference type="GO" id="GO:0046872">
    <property type="term" value="F:metal ion binding"/>
    <property type="evidence" value="ECO:0007669"/>
    <property type="project" value="UniProtKB-KW"/>
</dbReference>
<accession>A0A6J6E524</accession>
<keyword evidence="4" id="KW-0862">Zinc</keyword>
<dbReference type="InterPro" id="IPR036866">
    <property type="entry name" value="RibonucZ/Hydroxyglut_hydro"/>
</dbReference>
<feature type="domain" description="Metallo-beta-lactamase" evidence="5">
    <location>
        <begin position="11"/>
        <end position="170"/>
    </location>
</feature>
<dbReference type="EMBL" id="CAEZTJ010000090">
    <property type="protein sequence ID" value="CAB4570359.1"/>
    <property type="molecule type" value="Genomic_DNA"/>
</dbReference>
<name>A0A6J6E524_9ZZZZ</name>
<evidence type="ECO:0000256" key="1">
    <source>
        <dbReference type="ARBA" id="ARBA00001947"/>
    </source>
</evidence>
<comment type="cofactor">
    <cofactor evidence="1">
        <name>Zn(2+)</name>
        <dbReference type="ChEBI" id="CHEBI:29105"/>
    </cofactor>
</comment>
<evidence type="ECO:0000256" key="4">
    <source>
        <dbReference type="ARBA" id="ARBA00022833"/>
    </source>
</evidence>
<sequence>MPDLAQRVIGRCDDLRLKPVAILITHGHLDHTFSLLPLAREGGVSTSYVHPADRELLINPARGLGAQGLALLEQLSPTKVWEEPDRVEEVNDEDVIEVAGMDIQVVHAPGHTKGSVMYRVNSGTLLSGDVLFKGAIGRTDLPTSSPRAMRESLTKKVLTLPDEIRVLPGHGDETTIGQERLTNPFLLEISSSSR</sequence>
<evidence type="ECO:0000313" key="6">
    <source>
        <dbReference type="EMBL" id="CAB4570359.1"/>
    </source>
</evidence>
<dbReference type="PANTHER" id="PTHR46233">
    <property type="entry name" value="HYDROXYACYLGLUTATHIONE HYDROLASE GLOC"/>
    <property type="match status" value="1"/>
</dbReference>
<keyword evidence="2" id="KW-0479">Metal-binding</keyword>
<proteinExistence type="predicted"/>
<dbReference type="SUPFAM" id="SSF56281">
    <property type="entry name" value="Metallo-hydrolase/oxidoreductase"/>
    <property type="match status" value="1"/>
</dbReference>
<keyword evidence="3" id="KW-0378">Hydrolase</keyword>
<dbReference type="InterPro" id="IPR001279">
    <property type="entry name" value="Metallo-B-lactamas"/>
</dbReference>
<dbReference type="Pfam" id="PF00753">
    <property type="entry name" value="Lactamase_B"/>
    <property type="match status" value="1"/>
</dbReference>
<organism evidence="6">
    <name type="scientific">freshwater metagenome</name>
    <dbReference type="NCBI Taxonomy" id="449393"/>
    <lineage>
        <taxon>unclassified sequences</taxon>
        <taxon>metagenomes</taxon>
        <taxon>ecological metagenomes</taxon>
    </lineage>
</organism>
<gene>
    <name evidence="6" type="ORF">UFOPK1650_00670</name>
</gene>
<dbReference type="SMART" id="SM00849">
    <property type="entry name" value="Lactamase_B"/>
    <property type="match status" value="1"/>
</dbReference>
<dbReference type="AlphaFoldDB" id="A0A6J6E524"/>
<evidence type="ECO:0000256" key="2">
    <source>
        <dbReference type="ARBA" id="ARBA00022723"/>
    </source>
</evidence>
<evidence type="ECO:0000259" key="5">
    <source>
        <dbReference type="SMART" id="SM00849"/>
    </source>
</evidence>
<evidence type="ECO:0000256" key="3">
    <source>
        <dbReference type="ARBA" id="ARBA00022801"/>
    </source>
</evidence>
<dbReference type="Gene3D" id="3.60.15.10">
    <property type="entry name" value="Ribonuclease Z/Hydroxyacylglutathione hydrolase-like"/>
    <property type="match status" value="1"/>
</dbReference>
<dbReference type="PANTHER" id="PTHR46233:SF3">
    <property type="entry name" value="HYDROXYACYLGLUTATHIONE HYDROLASE GLOC"/>
    <property type="match status" value="1"/>
</dbReference>
<dbReference type="CDD" id="cd06262">
    <property type="entry name" value="metallo-hydrolase-like_MBL-fold"/>
    <property type="match status" value="1"/>
</dbReference>
<dbReference type="InterPro" id="IPR051453">
    <property type="entry name" value="MBL_Glyoxalase_II"/>
</dbReference>
<dbReference type="GO" id="GO:0016787">
    <property type="term" value="F:hydrolase activity"/>
    <property type="evidence" value="ECO:0007669"/>
    <property type="project" value="UniProtKB-KW"/>
</dbReference>
<reference evidence="6" key="1">
    <citation type="submission" date="2020-05" db="EMBL/GenBank/DDBJ databases">
        <authorList>
            <person name="Chiriac C."/>
            <person name="Salcher M."/>
            <person name="Ghai R."/>
            <person name="Kavagutti S V."/>
        </authorList>
    </citation>
    <scope>NUCLEOTIDE SEQUENCE</scope>
</reference>
<protein>
    <submittedName>
        <fullName evidence="6">Unannotated protein</fullName>
    </submittedName>
</protein>